<reference evidence="2" key="2">
    <citation type="submission" date="2021-02" db="EMBL/GenBank/DDBJ databases">
        <title>Aspergillus chevalieri M1 genome sequence.</title>
        <authorList>
            <person name="Kadooka C."/>
            <person name="Mori K."/>
            <person name="Futagami T."/>
        </authorList>
    </citation>
    <scope>NUCLEOTIDE SEQUENCE</scope>
    <source>
        <strain evidence="2">M1</strain>
    </source>
</reference>
<dbReference type="AlphaFoldDB" id="A0A7R7ZTX0"/>
<proteinExistence type="predicted"/>
<dbReference type="EMBL" id="AP024423">
    <property type="protein sequence ID" value="BCR92912.1"/>
    <property type="molecule type" value="Genomic_DNA"/>
</dbReference>
<feature type="compositionally biased region" description="Basic and acidic residues" evidence="1">
    <location>
        <begin position="87"/>
        <end position="97"/>
    </location>
</feature>
<name>A0A7R7ZTX0_ASPCH</name>
<sequence>MGIDLSAITPGPGGTVMLGEGGGIEAAVRRGRERLRREALEREKAGAQNDTMSESTLVLASETNKAINPEPKKDESKESGSGGFKSRWREWSQRHMP</sequence>
<dbReference type="KEGG" id="ache:ACHE_80812A"/>
<evidence type="ECO:0000313" key="2">
    <source>
        <dbReference type="EMBL" id="BCR92912.1"/>
    </source>
</evidence>
<dbReference type="GeneID" id="66987261"/>
<feature type="region of interest" description="Disordered" evidence="1">
    <location>
        <begin position="37"/>
        <end position="97"/>
    </location>
</feature>
<gene>
    <name evidence="2" type="ORF">ACHE_80812A</name>
</gene>
<accession>A0A7R7ZTX0</accession>
<evidence type="ECO:0000256" key="1">
    <source>
        <dbReference type="SAM" id="MobiDB-lite"/>
    </source>
</evidence>
<dbReference type="RefSeq" id="XP_043141425.1">
    <property type="nucleotide sequence ID" value="XM_043284224.1"/>
</dbReference>
<dbReference type="Proteomes" id="UP000637239">
    <property type="component" value="Chromosome 8"/>
</dbReference>
<keyword evidence="3" id="KW-1185">Reference proteome</keyword>
<feature type="region of interest" description="Disordered" evidence="1">
    <location>
        <begin position="1"/>
        <end position="20"/>
    </location>
</feature>
<feature type="compositionally biased region" description="Gly residues" evidence="1">
    <location>
        <begin position="11"/>
        <end position="20"/>
    </location>
</feature>
<reference evidence="2" key="1">
    <citation type="submission" date="2021-01" db="EMBL/GenBank/DDBJ databases">
        <authorList>
            <consortium name="Aspergillus chevalieri M1 genome sequencing consortium"/>
            <person name="Kazuki M."/>
            <person name="Futagami T."/>
        </authorList>
    </citation>
    <scope>NUCLEOTIDE SEQUENCE</scope>
    <source>
        <strain evidence="2">M1</strain>
    </source>
</reference>
<feature type="compositionally biased region" description="Polar residues" evidence="1">
    <location>
        <begin position="48"/>
        <end position="66"/>
    </location>
</feature>
<protein>
    <submittedName>
        <fullName evidence="2">Uncharacterized protein</fullName>
    </submittedName>
</protein>
<evidence type="ECO:0000313" key="3">
    <source>
        <dbReference type="Proteomes" id="UP000637239"/>
    </source>
</evidence>
<organism evidence="2 3">
    <name type="scientific">Aspergillus chevalieri</name>
    <name type="common">Eurotium chevalieri</name>
    <dbReference type="NCBI Taxonomy" id="182096"/>
    <lineage>
        <taxon>Eukaryota</taxon>
        <taxon>Fungi</taxon>
        <taxon>Dikarya</taxon>
        <taxon>Ascomycota</taxon>
        <taxon>Pezizomycotina</taxon>
        <taxon>Eurotiomycetes</taxon>
        <taxon>Eurotiomycetidae</taxon>
        <taxon>Eurotiales</taxon>
        <taxon>Aspergillaceae</taxon>
        <taxon>Aspergillus</taxon>
        <taxon>Aspergillus subgen. Aspergillus</taxon>
    </lineage>
</organism>